<evidence type="ECO:0000313" key="4">
    <source>
        <dbReference type="Proteomes" id="UP000238634"/>
    </source>
</evidence>
<dbReference type="Pfam" id="PF02371">
    <property type="entry name" value="Transposase_20"/>
    <property type="match status" value="1"/>
</dbReference>
<reference evidence="3 4" key="1">
    <citation type="submission" date="2018-02" db="EMBL/GenBank/DDBJ databases">
        <authorList>
            <person name="Cohen D.B."/>
            <person name="Kent A.D."/>
        </authorList>
    </citation>
    <scope>NUCLEOTIDE SEQUENCE [LARGE SCALE GENOMIC DNA]</scope>
    <source>
        <strain evidence="3 4">ULC007</strain>
    </source>
</reference>
<dbReference type="GO" id="GO:0003677">
    <property type="term" value="F:DNA binding"/>
    <property type="evidence" value="ECO:0007669"/>
    <property type="project" value="InterPro"/>
</dbReference>
<gene>
    <name evidence="3" type="ORF">C7B65_26815</name>
</gene>
<keyword evidence="4" id="KW-1185">Reference proteome</keyword>
<evidence type="ECO:0000313" key="3">
    <source>
        <dbReference type="EMBL" id="PSB14003.1"/>
    </source>
</evidence>
<dbReference type="Proteomes" id="UP000238634">
    <property type="component" value="Unassembled WGS sequence"/>
</dbReference>
<dbReference type="GO" id="GO:0006313">
    <property type="term" value="P:DNA transposition"/>
    <property type="evidence" value="ECO:0007669"/>
    <property type="project" value="InterPro"/>
</dbReference>
<feature type="domain" description="Transposase IS116/IS110/IS902 C-terminal" evidence="2">
    <location>
        <begin position="296"/>
        <end position="376"/>
    </location>
</feature>
<reference evidence="3 4" key="2">
    <citation type="submission" date="2018-03" db="EMBL/GenBank/DDBJ databases">
        <title>The ancient ancestry and fast evolution of plastids.</title>
        <authorList>
            <person name="Moore K.R."/>
            <person name="Magnabosco C."/>
            <person name="Momper L."/>
            <person name="Gold D.A."/>
            <person name="Bosak T."/>
            <person name="Fournier G.P."/>
        </authorList>
    </citation>
    <scope>NUCLEOTIDE SEQUENCE [LARGE SCALE GENOMIC DNA]</scope>
    <source>
        <strain evidence="3 4">ULC007</strain>
    </source>
</reference>
<dbReference type="OrthoDB" id="9815354at2"/>
<evidence type="ECO:0000259" key="2">
    <source>
        <dbReference type="Pfam" id="PF02371"/>
    </source>
</evidence>
<dbReference type="InterPro" id="IPR002525">
    <property type="entry name" value="Transp_IS110-like_N"/>
</dbReference>
<dbReference type="InterPro" id="IPR047650">
    <property type="entry name" value="Transpos_IS110"/>
</dbReference>
<dbReference type="PANTHER" id="PTHR33055">
    <property type="entry name" value="TRANSPOSASE FOR INSERTION SEQUENCE ELEMENT IS1111A"/>
    <property type="match status" value="1"/>
</dbReference>
<dbReference type="NCBIfam" id="NF033542">
    <property type="entry name" value="transpos_IS110"/>
    <property type="match status" value="1"/>
</dbReference>
<dbReference type="EMBL" id="PVWG01000109">
    <property type="protein sequence ID" value="PSB14003.1"/>
    <property type="molecule type" value="Genomic_DNA"/>
</dbReference>
<sequence>MPSSQPELSMINPNAAGIDLGADYHWVSVPEGRDSECVRRFGCFTADLYAMADWLKQCDIDTVVMEATGVYWIAVFQILETQGFEVKLVNARQVKTVPGRKSDVLDCQWLRQLHRYGLLAGSFRPDDQICVLRSYIRQRDTLIKSASTHIQRMQKALTQMNVQLHRVISDISGTTGLAIIRAIVSGERDLHKLAALKDRRIHASTDEIAAALNGDYRPELVFVLHQELQLYDVFQTQIAACDAEVEACLNQFADRIEVATNPLPAAKRRGKKQPGNAPRFDLRTHLYRISGVDFTHVDGFGVLTVLTLLSELGLDPSKFPSAKHFASWLGLCPGSRITGGKRKSSQTRQVANRVATALRMAAQTLVRSHSALGAFYRRMQAKLGAPKAITATAHKLARIFYHLWTSGGAFVDPGMETYEQQYQERMVKNLKKKAMALGFDLVAKPALPECVS</sequence>
<dbReference type="InterPro" id="IPR003346">
    <property type="entry name" value="Transposase_20"/>
</dbReference>
<dbReference type="GO" id="GO:0004803">
    <property type="term" value="F:transposase activity"/>
    <property type="evidence" value="ECO:0007669"/>
    <property type="project" value="InterPro"/>
</dbReference>
<evidence type="ECO:0000259" key="1">
    <source>
        <dbReference type="Pfam" id="PF01548"/>
    </source>
</evidence>
<comment type="caution">
    <text evidence="3">The sequence shown here is derived from an EMBL/GenBank/DDBJ whole genome shotgun (WGS) entry which is preliminary data.</text>
</comment>
<proteinExistence type="predicted"/>
<feature type="domain" description="Transposase IS110-like N-terminal" evidence="1">
    <location>
        <begin position="16"/>
        <end position="160"/>
    </location>
</feature>
<dbReference type="RefSeq" id="WP_073075372.1">
    <property type="nucleotide sequence ID" value="NZ_MPPI01000097.1"/>
</dbReference>
<protein>
    <submittedName>
        <fullName evidence="3">IS110 family transposase</fullName>
    </submittedName>
</protein>
<dbReference type="Pfam" id="PF01548">
    <property type="entry name" value="DEDD_Tnp_IS110"/>
    <property type="match status" value="1"/>
</dbReference>
<dbReference type="AlphaFoldDB" id="A0A2T1D0I1"/>
<dbReference type="PANTHER" id="PTHR33055:SF13">
    <property type="entry name" value="TRANSPOSASE"/>
    <property type="match status" value="1"/>
</dbReference>
<organism evidence="3 4">
    <name type="scientific">Phormidesmis priestleyi ULC007</name>
    <dbReference type="NCBI Taxonomy" id="1920490"/>
    <lineage>
        <taxon>Bacteria</taxon>
        <taxon>Bacillati</taxon>
        <taxon>Cyanobacteriota</taxon>
        <taxon>Cyanophyceae</taxon>
        <taxon>Leptolyngbyales</taxon>
        <taxon>Leptolyngbyaceae</taxon>
        <taxon>Phormidesmis</taxon>
    </lineage>
</organism>
<name>A0A2T1D0I1_9CYAN</name>
<accession>A0A2T1D0I1</accession>